<dbReference type="InterPro" id="IPR031327">
    <property type="entry name" value="MCM"/>
</dbReference>
<accession>A0A0T6B304</accession>
<dbReference type="GO" id="GO:0042555">
    <property type="term" value="C:MCM complex"/>
    <property type="evidence" value="ECO:0007669"/>
    <property type="project" value="TreeGrafter"/>
</dbReference>
<keyword evidence="2" id="KW-0235">DNA replication</keyword>
<dbReference type="InterPro" id="IPR018525">
    <property type="entry name" value="MCM_CS"/>
</dbReference>
<dbReference type="SUPFAM" id="SSF52540">
    <property type="entry name" value="P-loop containing nucleoside triphosphate hydrolases"/>
    <property type="match status" value="1"/>
</dbReference>
<dbReference type="PANTHER" id="PTHR11630">
    <property type="entry name" value="DNA REPLICATION LICENSING FACTOR MCM FAMILY MEMBER"/>
    <property type="match status" value="1"/>
</dbReference>
<dbReference type="GO" id="GO:0017116">
    <property type="term" value="F:single-stranded DNA helicase activity"/>
    <property type="evidence" value="ECO:0007669"/>
    <property type="project" value="TreeGrafter"/>
</dbReference>
<dbReference type="GO" id="GO:0003697">
    <property type="term" value="F:single-stranded DNA binding"/>
    <property type="evidence" value="ECO:0007669"/>
    <property type="project" value="TreeGrafter"/>
</dbReference>
<evidence type="ECO:0000256" key="1">
    <source>
        <dbReference type="ARBA" id="ARBA00012551"/>
    </source>
</evidence>
<dbReference type="Gene3D" id="3.40.50.300">
    <property type="entry name" value="P-loop containing nucleotide triphosphate hydrolases"/>
    <property type="match status" value="1"/>
</dbReference>
<dbReference type="GO" id="GO:0005634">
    <property type="term" value="C:nucleus"/>
    <property type="evidence" value="ECO:0007669"/>
    <property type="project" value="UniProtKB-SubCell"/>
</dbReference>
<name>A0A0T6B304_9SCAR</name>
<dbReference type="GO" id="GO:0016787">
    <property type="term" value="F:hydrolase activity"/>
    <property type="evidence" value="ECO:0007669"/>
    <property type="project" value="UniProtKB-KW"/>
</dbReference>
<feature type="non-terminal residue" evidence="10">
    <location>
        <position position="547"/>
    </location>
</feature>
<evidence type="ECO:0000256" key="8">
    <source>
        <dbReference type="SAM" id="MobiDB-lite"/>
    </source>
</evidence>
<dbReference type="Pfam" id="PF17855">
    <property type="entry name" value="MCM_lid"/>
    <property type="match status" value="1"/>
</dbReference>
<dbReference type="InterPro" id="IPR001208">
    <property type="entry name" value="MCM_dom"/>
</dbReference>
<dbReference type="Pfam" id="PF00493">
    <property type="entry name" value="MCM"/>
    <property type="match status" value="1"/>
</dbReference>
<comment type="similarity">
    <text evidence="7">Belongs to the MCM family.</text>
</comment>
<evidence type="ECO:0000256" key="7">
    <source>
        <dbReference type="RuleBase" id="RU004070"/>
    </source>
</evidence>
<dbReference type="InterPro" id="IPR041562">
    <property type="entry name" value="MCM_lid"/>
</dbReference>
<dbReference type="PANTHER" id="PTHR11630:SF48">
    <property type="entry name" value="DNA HELICASE MCM9"/>
    <property type="match status" value="1"/>
</dbReference>
<reference evidence="10 11" key="1">
    <citation type="submission" date="2015-09" db="EMBL/GenBank/DDBJ databases">
        <title>Draft genome of the scarab beetle Oryctes borbonicus.</title>
        <authorList>
            <person name="Meyer J.M."/>
            <person name="Markov G.V."/>
            <person name="Baskaran P."/>
            <person name="Herrmann M."/>
            <person name="Sommer R.J."/>
            <person name="Roedelsperger C."/>
        </authorList>
    </citation>
    <scope>NUCLEOTIDE SEQUENCE [LARGE SCALE GENOMIC DNA]</scope>
    <source>
        <strain evidence="10">OB123</strain>
        <tissue evidence="10">Whole animal</tissue>
    </source>
</reference>
<dbReference type="OrthoDB" id="271325at2759"/>
<keyword evidence="3 7" id="KW-0547">Nucleotide-binding</keyword>
<evidence type="ECO:0000256" key="4">
    <source>
        <dbReference type="ARBA" id="ARBA00022806"/>
    </source>
</evidence>
<feature type="domain" description="MCM C-terminal AAA(+) ATPase" evidence="9">
    <location>
        <begin position="1"/>
        <end position="175"/>
    </location>
</feature>
<feature type="compositionally biased region" description="Low complexity" evidence="8">
    <location>
        <begin position="390"/>
        <end position="406"/>
    </location>
</feature>
<evidence type="ECO:0000313" key="11">
    <source>
        <dbReference type="Proteomes" id="UP000051574"/>
    </source>
</evidence>
<dbReference type="InterPro" id="IPR003593">
    <property type="entry name" value="AAA+_ATPase"/>
</dbReference>
<evidence type="ECO:0000259" key="9">
    <source>
        <dbReference type="PROSITE" id="PS50051"/>
    </source>
</evidence>
<organism evidence="10 11">
    <name type="scientific">Oryctes borbonicus</name>
    <dbReference type="NCBI Taxonomy" id="1629725"/>
    <lineage>
        <taxon>Eukaryota</taxon>
        <taxon>Metazoa</taxon>
        <taxon>Ecdysozoa</taxon>
        <taxon>Arthropoda</taxon>
        <taxon>Hexapoda</taxon>
        <taxon>Insecta</taxon>
        <taxon>Pterygota</taxon>
        <taxon>Neoptera</taxon>
        <taxon>Endopterygota</taxon>
        <taxon>Coleoptera</taxon>
        <taxon>Polyphaga</taxon>
        <taxon>Scarabaeiformia</taxon>
        <taxon>Scarabaeidae</taxon>
        <taxon>Dynastinae</taxon>
        <taxon>Oryctes</taxon>
    </lineage>
</organism>
<evidence type="ECO:0000256" key="3">
    <source>
        <dbReference type="ARBA" id="ARBA00022741"/>
    </source>
</evidence>
<proteinExistence type="inferred from homology"/>
<dbReference type="Proteomes" id="UP000051574">
    <property type="component" value="Unassembled WGS sequence"/>
</dbReference>
<dbReference type="GO" id="GO:0006260">
    <property type="term" value="P:DNA replication"/>
    <property type="evidence" value="ECO:0007669"/>
    <property type="project" value="InterPro"/>
</dbReference>
<dbReference type="EC" id="3.6.4.12" evidence="1"/>
<protein>
    <recommendedName>
        <fullName evidence="1">DNA helicase</fullName>
        <ecNumber evidence="1">3.6.4.12</ecNumber>
    </recommendedName>
</protein>
<gene>
    <name evidence="10" type="ORF">AMK59_6066</name>
</gene>
<evidence type="ECO:0000256" key="2">
    <source>
        <dbReference type="ARBA" id="ARBA00022705"/>
    </source>
</evidence>
<comment type="caution">
    <text evidence="10">The sequence shown here is derived from an EMBL/GenBank/DDBJ whole genome shotgun (WGS) entry which is preliminary data.</text>
</comment>
<dbReference type="SMART" id="SM00382">
    <property type="entry name" value="AAA"/>
    <property type="match status" value="1"/>
</dbReference>
<dbReference type="EMBL" id="LJIG01016053">
    <property type="protein sequence ID" value="KRT81756.1"/>
    <property type="molecule type" value="Genomic_DNA"/>
</dbReference>
<keyword evidence="11" id="KW-1185">Reference proteome</keyword>
<dbReference type="SMART" id="SM00350">
    <property type="entry name" value="MCM"/>
    <property type="match status" value="1"/>
</dbReference>
<dbReference type="PROSITE" id="PS00847">
    <property type="entry name" value="MCM_1"/>
    <property type="match status" value="1"/>
</dbReference>
<keyword evidence="4" id="KW-0378">Hydrolase</keyword>
<dbReference type="InterPro" id="IPR027417">
    <property type="entry name" value="P-loop_NTPase"/>
</dbReference>
<evidence type="ECO:0000256" key="5">
    <source>
        <dbReference type="ARBA" id="ARBA00022840"/>
    </source>
</evidence>
<feature type="region of interest" description="Disordered" evidence="8">
    <location>
        <begin position="367"/>
        <end position="448"/>
    </location>
</feature>
<keyword evidence="5 7" id="KW-0067">ATP-binding</keyword>
<dbReference type="PROSITE" id="PS50051">
    <property type="entry name" value="MCM_2"/>
    <property type="match status" value="1"/>
</dbReference>
<keyword evidence="6 7" id="KW-0238">DNA-binding</keyword>
<feature type="non-terminal residue" evidence="10">
    <location>
        <position position="1"/>
    </location>
</feature>
<evidence type="ECO:0000313" key="10">
    <source>
        <dbReference type="EMBL" id="KRT81756.1"/>
    </source>
</evidence>
<keyword evidence="4" id="KW-0347">Helicase</keyword>
<dbReference type="AlphaFoldDB" id="A0A0T6B304"/>
<sequence length="547" mass="61502">QFKDVNDTKIKTRSEPHLLLVGDPGTGKSQLLKYAARVISRSVFTTGIGSTSAGLTVTAVNENGEWQLEAGALVLSDGGICCIDEFNSMKEHDRTSIHEAMEQQTLSVAKASIVCKLNTRCSILAATNPKGNLDSSQNFNTNIGMASPLLSRFDLLFILKDSMDANWDSLVADFILNDFIEDANNEISWDLQMLQAYMIYIKKNNPILTNDTNKILSAYYQLQRKAITRNRARTTVRLLDSLVRLSQAHARLMCHTEVEIIDSITAVMLIEASMQGEASVLGLEFDVYASNPGNPTGGYLQLVRSILTKLELFDLLEKEIGNVEMNQTQLTGENKEFDETLLRNSFKNVFRRHNSTVKNIVISKRKSSDNNCDKSKKIKLSKADEEEETSQSSECQICESSQSQSEQGDEYISSSNNSEDSRYRTNQSNSESTSQGIKSGIENLSATSSQERSFKSNYLYNRDNMNKRTCTLFNDDAYVDADDIFEIGELVPNKENTSTQRSPSENKLEIITSQKTRTKRLLDKFRFKSRDLDQDRHTTVFADEHVE</sequence>
<dbReference type="PRINTS" id="PR01657">
    <property type="entry name" value="MCMFAMILY"/>
</dbReference>
<dbReference type="GO" id="GO:0005524">
    <property type="term" value="F:ATP binding"/>
    <property type="evidence" value="ECO:0007669"/>
    <property type="project" value="UniProtKB-KW"/>
</dbReference>
<evidence type="ECO:0000256" key="6">
    <source>
        <dbReference type="ARBA" id="ARBA00023125"/>
    </source>
</evidence>
<feature type="compositionally biased region" description="Polar residues" evidence="8">
    <location>
        <begin position="412"/>
        <end position="448"/>
    </location>
</feature>
<dbReference type="GO" id="GO:0000724">
    <property type="term" value="P:double-strand break repair via homologous recombination"/>
    <property type="evidence" value="ECO:0007669"/>
    <property type="project" value="TreeGrafter"/>
</dbReference>